<dbReference type="Proteomes" id="UP001157502">
    <property type="component" value="Chromosome 30"/>
</dbReference>
<organism evidence="1 2">
    <name type="scientific">Dallia pectoralis</name>
    <name type="common">Alaska blackfish</name>
    <dbReference type="NCBI Taxonomy" id="75939"/>
    <lineage>
        <taxon>Eukaryota</taxon>
        <taxon>Metazoa</taxon>
        <taxon>Chordata</taxon>
        <taxon>Craniata</taxon>
        <taxon>Vertebrata</taxon>
        <taxon>Euteleostomi</taxon>
        <taxon>Actinopterygii</taxon>
        <taxon>Neopterygii</taxon>
        <taxon>Teleostei</taxon>
        <taxon>Protacanthopterygii</taxon>
        <taxon>Esociformes</taxon>
        <taxon>Umbridae</taxon>
        <taxon>Dallia</taxon>
    </lineage>
</organism>
<reference evidence="1" key="1">
    <citation type="submission" date="2021-05" db="EMBL/GenBank/DDBJ databases">
        <authorList>
            <person name="Pan Q."/>
            <person name="Jouanno E."/>
            <person name="Zahm M."/>
            <person name="Klopp C."/>
            <person name="Cabau C."/>
            <person name="Louis A."/>
            <person name="Berthelot C."/>
            <person name="Parey E."/>
            <person name="Roest Crollius H."/>
            <person name="Montfort J."/>
            <person name="Robinson-Rechavi M."/>
            <person name="Bouchez O."/>
            <person name="Lampietro C."/>
            <person name="Lopez Roques C."/>
            <person name="Donnadieu C."/>
            <person name="Postlethwait J."/>
            <person name="Bobe J."/>
            <person name="Dillon D."/>
            <person name="Chandos A."/>
            <person name="von Hippel F."/>
            <person name="Guiguen Y."/>
        </authorList>
    </citation>
    <scope>NUCLEOTIDE SEQUENCE</scope>
    <source>
        <strain evidence="1">YG-Jan2019</strain>
    </source>
</reference>
<comment type="caution">
    <text evidence="1">The sequence shown here is derived from an EMBL/GenBank/DDBJ whole genome shotgun (WGS) entry which is preliminary data.</text>
</comment>
<evidence type="ECO:0000313" key="1">
    <source>
        <dbReference type="EMBL" id="KAJ7988771.1"/>
    </source>
</evidence>
<accession>A0ACC2FBR1</accession>
<evidence type="ECO:0000313" key="2">
    <source>
        <dbReference type="Proteomes" id="UP001157502"/>
    </source>
</evidence>
<protein>
    <submittedName>
        <fullName evidence="1">Uncharacterized protein</fullName>
    </submittedName>
</protein>
<dbReference type="EMBL" id="CM055757">
    <property type="protein sequence ID" value="KAJ7988771.1"/>
    <property type="molecule type" value="Genomic_DNA"/>
</dbReference>
<sequence length="124" mass="13690">MSSTTYGLGLFFTLLPCLITCVQFHQSPSLIVKDGGEVEIHCSHNDSSLLVMLWYQQKPATMTLIGYGYGTSDPTMEDQFKDRFDLKRAGNLNGSLVISSLMVTDSAVFFCAASNTVIWVHINT</sequence>
<proteinExistence type="predicted"/>
<gene>
    <name evidence="1" type="ORF">DPEC_G00312670</name>
</gene>
<keyword evidence="2" id="KW-1185">Reference proteome</keyword>
<name>A0ACC2FBR1_DALPE</name>